<gene>
    <name evidence="2" type="ORF">SPAR_43586</name>
</gene>
<dbReference type="EMBL" id="ASQP01000571">
    <property type="protein sequence ID" value="OMI33018.1"/>
    <property type="molecule type" value="Genomic_DNA"/>
</dbReference>
<keyword evidence="1" id="KW-1133">Transmembrane helix</keyword>
<proteinExistence type="predicted"/>
<accession>A0A1R1S435</accession>
<reference evidence="2 3" key="1">
    <citation type="submission" date="2013-05" db="EMBL/GenBank/DDBJ databases">
        <title>Genome sequence of Streptomyces sparsogenes DSM 40356.</title>
        <authorList>
            <person name="Coyne S."/>
            <person name="Seebeck F.P."/>
        </authorList>
    </citation>
    <scope>NUCLEOTIDE SEQUENCE [LARGE SCALE GENOMIC DNA]</scope>
    <source>
        <strain evidence="2 3">DSM 40356</strain>
    </source>
</reference>
<dbReference type="Proteomes" id="UP000186168">
    <property type="component" value="Unassembled WGS sequence"/>
</dbReference>
<name>A0A1R1S435_9ACTN</name>
<evidence type="ECO:0000313" key="2">
    <source>
        <dbReference type="EMBL" id="OMI33018.1"/>
    </source>
</evidence>
<sequence length="108" mass="11026">GVTATAERAGRLFTDARGYRAAVLDGRPVAAPAAVAQHWPTTGILLGLLSTALAAALAALAVWRPARTGATALTAPVRRLQSGHIGDYVAWLVVGMALLTALTATGLR</sequence>
<comment type="caution">
    <text evidence="2">The sequence shown here is derived from an EMBL/GenBank/DDBJ whole genome shotgun (WGS) entry which is preliminary data.</text>
</comment>
<dbReference type="AlphaFoldDB" id="A0A1R1S435"/>
<organism evidence="2 3">
    <name type="scientific">Streptomyces sparsogenes DSM 40356</name>
    <dbReference type="NCBI Taxonomy" id="1331668"/>
    <lineage>
        <taxon>Bacteria</taxon>
        <taxon>Bacillati</taxon>
        <taxon>Actinomycetota</taxon>
        <taxon>Actinomycetes</taxon>
        <taxon>Kitasatosporales</taxon>
        <taxon>Streptomycetaceae</taxon>
        <taxon>Streptomyces</taxon>
    </lineage>
</organism>
<feature type="transmembrane region" description="Helical" evidence="1">
    <location>
        <begin position="88"/>
        <end position="107"/>
    </location>
</feature>
<evidence type="ECO:0000313" key="3">
    <source>
        <dbReference type="Proteomes" id="UP000186168"/>
    </source>
</evidence>
<keyword evidence="2" id="KW-0830">Ubiquinone</keyword>
<protein>
    <submittedName>
        <fullName evidence="2">NADH-ubiquinone/plastoquinone (Complex I) oxidoreductase</fullName>
    </submittedName>
</protein>
<feature type="transmembrane region" description="Helical" evidence="1">
    <location>
        <begin position="44"/>
        <end position="63"/>
    </location>
</feature>
<feature type="non-terminal residue" evidence="2">
    <location>
        <position position="1"/>
    </location>
</feature>
<keyword evidence="1" id="KW-0812">Transmembrane</keyword>
<evidence type="ECO:0000256" key="1">
    <source>
        <dbReference type="SAM" id="Phobius"/>
    </source>
</evidence>
<keyword evidence="3" id="KW-1185">Reference proteome</keyword>
<keyword evidence="1" id="KW-0472">Membrane</keyword>